<dbReference type="GO" id="GO:0008360">
    <property type="term" value="P:regulation of cell shape"/>
    <property type="evidence" value="ECO:0007669"/>
    <property type="project" value="UniProtKB-KW"/>
</dbReference>
<evidence type="ECO:0000313" key="10">
    <source>
        <dbReference type="Proteomes" id="UP000176050"/>
    </source>
</evidence>
<name>A0A1D8PAS5_9FLAO</name>
<dbReference type="KEGG" id="lul:LPB138_13630"/>
<keyword evidence="5" id="KW-0133">Cell shape</keyword>
<dbReference type="STRING" id="1850246.LPB138_13630"/>
<keyword evidence="10" id="KW-1185">Reference proteome</keyword>
<comment type="subcellular location">
    <subcellularLocation>
        <location evidence="1">Cell membrane</location>
        <topology evidence="1">Multi-pass membrane protein</topology>
    </subcellularLocation>
</comment>
<evidence type="ECO:0000313" key="9">
    <source>
        <dbReference type="EMBL" id="AOW21656.1"/>
    </source>
</evidence>
<reference evidence="9 10" key="1">
    <citation type="submission" date="2016-10" db="EMBL/GenBank/DDBJ databases">
        <title>Lutibacter sp. LPB0138, isolated from marine gastropod.</title>
        <authorList>
            <person name="Kim E."/>
            <person name="Yi H."/>
        </authorList>
    </citation>
    <scope>NUCLEOTIDE SEQUENCE [LARGE SCALE GENOMIC DNA]</scope>
    <source>
        <strain evidence="9 10">LPB0138</strain>
    </source>
</reference>
<dbReference type="NCBIfam" id="TIGR03426">
    <property type="entry name" value="shape_MreD"/>
    <property type="match status" value="1"/>
</dbReference>
<accession>A0A1D8PAS5</accession>
<keyword evidence="7 8" id="KW-0472">Membrane</keyword>
<evidence type="ECO:0000256" key="6">
    <source>
        <dbReference type="ARBA" id="ARBA00022989"/>
    </source>
</evidence>
<feature type="transmembrane region" description="Helical" evidence="8">
    <location>
        <begin position="146"/>
        <end position="165"/>
    </location>
</feature>
<keyword evidence="6 8" id="KW-1133">Transmembrane helix</keyword>
<dbReference type="Proteomes" id="UP000176050">
    <property type="component" value="Chromosome"/>
</dbReference>
<keyword evidence="3" id="KW-1003">Cell membrane</keyword>
<dbReference type="EMBL" id="CP017478">
    <property type="protein sequence ID" value="AOW21656.1"/>
    <property type="molecule type" value="Genomic_DNA"/>
</dbReference>
<gene>
    <name evidence="9" type="ORF">LPB138_13630</name>
</gene>
<comment type="similarity">
    <text evidence="2">Belongs to the MreD family.</text>
</comment>
<evidence type="ECO:0000256" key="5">
    <source>
        <dbReference type="ARBA" id="ARBA00022960"/>
    </source>
</evidence>
<dbReference type="AlphaFoldDB" id="A0A1D8PAS5"/>
<evidence type="ECO:0000256" key="2">
    <source>
        <dbReference type="ARBA" id="ARBA00007776"/>
    </source>
</evidence>
<feature type="transmembrane region" description="Helical" evidence="8">
    <location>
        <begin position="12"/>
        <end position="32"/>
    </location>
</feature>
<proteinExistence type="inferred from homology"/>
<evidence type="ECO:0000256" key="4">
    <source>
        <dbReference type="ARBA" id="ARBA00022692"/>
    </source>
</evidence>
<feature type="transmembrane region" description="Helical" evidence="8">
    <location>
        <begin position="113"/>
        <end position="134"/>
    </location>
</feature>
<feature type="transmembrane region" description="Helical" evidence="8">
    <location>
        <begin position="75"/>
        <end position="93"/>
    </location>
</feature>
<protein>
    <submittedName>
        <fullName evidence="9">Rod shape-determining protein MreD</fullName>
    </submittedName>
</protein>
<evidence type="ECO:0000256" key="3">
    <source>
        <dbReference type="ARBA" id="ARBA00022475"/>
    </source>
</evidence>
<dbReference type="RefSeq" id="WP_070237816.1">
    <property type="nucleotide sequence ID" value="NZ_CP017478.1"/>
</dbReference>
<sequence>MNNTIIQNSVRFFVLILLQVLIFNNINLYEYINPYVYIVFVFFYPIQKEKGAFLFLSFLLGLCVDFFSNSGGINAAATLFIAFIRLPILSKILNKSDFDYQLFNIRSLAFGKSFTYIVLLTFIHHFILFSFEYFSMNAFGSIITKTLLSTIFTVSIIFIGIILFTKKR</sequence>
<evidence type="ECO:0000256" key="7">
    <source>
        <dbReference type="ARBA" id="ARBA00023136"/>
    </source>
</evidence>
<dbReference type="InterPro" id="IPR007227">
    <property type="entry name" value="Cell_shape_determining_MreD"/>
</dbReference>
<evidence type="ECO:0000256" key="8">
    <source>
        <dbReference type="SAM" id="Phobius"/>
    </source>
</evidence>
<evidence type="ECO:0000256" key="1">
    <source>
        <dbReference type="ARBA" id="ARBA00004651"/>
    </source>
</evidence>
<keyword evidence="4 8" id="KW-0812">Transmembrane</keyword>
<organism evidence="9 10">
    <name type="scientific">Urechidicola croceus</name>
    <dbReference type="NCBI Taxonomy" id="1850246"/>
    <lineage>
        <taxon>Bacteria</taxon>
        <taxon>Pseudomonadati</taxon>
        <taxon>Bacteroidota</taxon>
        <taxon>Flavobacteriia</taxon>
        <taxon>Flavobacteriales</taxon>
        <taxon>Flavobacteriaceae</taxon>
        <taxon>Urechidicola</taxon>
    </lineage>
</organism>
<dbReference type="GO" id="GO:0005886">
    <property type="term" value="C:plasma membrane"/>
    <property type="evidence" value="ECO:0007669"/>
    <property type="project" value="UniProtKB-SubCell"/>
</dbReference>